<proteinExistence type="predicted"/>
<reference evidence="1 2" key="1">
    <citation type="submission" date="2023-06" db="EMBL/GenBank/DDBJ databases">
        <authorList>
            <person name="Oyuntsetseg B."/>
            <person name="Kim S.B."/>
        </authorList>
    </citation>
    <scope>NUCLEOTIDE SEQUENCE [LARGE SCALE GENOMIC DNA]</scope>
    <source>
        <strain evidence="1 2">4-36</strain>
    </source>
</reference>
<keyword evidence="2" id="KW-1185">Reference proteome</keyword>
<sequence length="55" mass="5827">MTATVAAPTRGGSLLVQRSLTARGIEVLFAAEVTHRHRNPRDDAALLALHPGRPG</sequence>
<accession>A0A9Y2JKK1</accession>
<dbReference type="Proteomes" id="UP001239397">
    <property type="component" value="Chromosome"/>
</dbReference>
<protein>
    <submittedName>
        <fullName evidence="1">Uncharacterized protein</fullName>
    </submittedName>
</protein>
<name>A0A9Y2JKK1_9PSEU</name>
<evidence type="ECO:0000313" key="2">
    <source>
        <dbReference type="Proteomes" id="UP001239397"/>
    </source>
</evidence>
<dbReference type="AlphaFoldDB" id="A0A9Y2JKK1"/>
<gene>
    <name evidence="1" type="ORF">QRX60_33865</name>
</gene>
<dbReference type="KEGG" id="amog:QRX60_33865"/>
<dbReference type="RefSeq" id="WP_285995501.1">
    <property type="nucleotide sequence ID" value="NZ_CP127295.1"/>
</dbReference>
<dbReference type="EMBL" id="CP127295">
    <property type="protein sequence ID" value="WIX99018.1"/>
    <property type="molecule type" value="Genomic_DNA"/>
</dbReference>
<organism evidence="1 2">
    <name type="scientific">Amycolatopsis mongoliensis</name>
    <dbReference type="NCBI Taxonomy" id="715475"/>
    <lineage>
        <taxon>Bacteria</taxon>
        <taxon>Bacillati</taxon>
        <taxon>Actinomycetota</taxon>
        <taxon>Actinomycetes</taxon>
        <taxon>Pseudonocardiales</taxon>
        <taxon>Pseudonocardiaceae</taxon>
        <taxon>Amycolatopsis</taxon>
    </lineage>
</organism>
<evidence type="ECO:0000313" key="1">
    <source>
        <dbReference type="EMBL" id="WIX99018.1"/>
    </source>
</evidence>